<dbReference type="InterPro" id="IPR036388">
    <property type="entry name" value="WH-like_DNA-bd_sf"/>
</dbReference>
<dbReference type="InterPro" id="IPR000792">
    <property type="entry name" value="Tscrpt_reg_LuxR_C"/>
</dbReference>
<evidence type="ECO:0000259" key="1">
    <source>
        <dbReference type="Pfam" id="PF00196"/>
    </source>
</evidence>
<dbReference type="EMBL" id="CP045810">
    <property type="protein sequence ID" value="QHN37863.1"/>
    <property type="molecule type" value="Genomic_DNA"/>
</dbReference>
<name>A0A857M6B1_9ACTN</name>
<feature type="domain" description="HTH luxR-type" evidence="1">
    <location>
        <begin position="131"/>
        <end position="171"/>
    </location>
</feature>
<dbReference type="PRINTS" id="PR00038">
    <property type="entry name" value="HTHLUXR"/>
</dbReference>
<dbReference type="Pfam" id="PF00196">
    <property type="entry name" value="GerE"/>
    <property type="match status" value="1"/>
</dbReference>
<accession>A0A857M6B1</accession>
<proteinExistence type="predicted"/>
<organism evidence="2">
    <name type="scientific">Gordonia amarae</name>
    <dbReference type="NCBI Taxonomy" id="36821"/>
    <lineage>
        <taxon>Bacteria</taxon>
        <taxon>Bacillati</taxon>
        <taxon>Actinomycetota</taxon>
        <taxon>Actinomycetes</taxon>
        <taxon>Mycobacteriales</taxon>
        <taxon>Gordoniaceae</taxon>
        <taxon>Gordonia</taxon>
    </lineage>
</organism>
<keyword evidence="2" id="KW-0238">DNA-binding</keyword>
<dbReference type="SUPFAM" id="SSF46894">
    <property type="entry name" value="C-terminal effector domain of the bipartite response regulators"/>
    <property type="match status" value="1"/>
</dbReference>
<dbReference type="RefSeq" id="WP_005183012.1">
    <property type="nucleotide sequence ID" value="NZ_CP045804.1"/>
</dbReference>
<dbReference type="AlphaFoldDB" id="A0A857M6B1"/>
<gene>
    <name evidence="2" type="ORF">GII30_00515</name>
</gene>
<reference evidence="2" key="1">
    <citation type="journal article" date="2021" name="Nat. Microbiol.">
        <title>Cocultivation of an ultrasmall environmental parasitic bacterium with lytic ability against bacteria associated with wastewater foams.</title>
        <authorList>
            <person name="Batinovic S."/>
            <person name="Rose J.J.A."/>
            <person name="Ratcliffe J."/>
            <person name="Seviour R.J."/>
            <person name="Petrovski S."/>
        </authorList>
    </citation>
    <scope>NUCLEOTIDE SEQUENCE</scope>
    <source>
        <strain evidence="2">CON44</strain>
    </source>
</reference>
<dbReference type="GO" id="GO:0006355">
    <property type="term" value="P:regulation of DNA-templated transcription"/>
    <property type="evidence" value="ECO:0007669"/>
    <property type="project" value="InterPro"/>
</dbReference>
<dbReference type="InterPro" id="IPR016032">
    <property type="entry name" value="Sig_transdc_resp-reg_C-effctor"/>
</dbReference>
<evidence type="ECO:0000313" key="2">
    <source>
        <dbReference type="EMBL" id="QHN37863.1"/>
    </source>
</evidence>
<sequence length="203" mass="21815">MTADINGELGIPVHPLPVGTDVAVVAGQGLADAGLVALIESFRLRCAIVDLDDPGIAPAAPTVKAVIVRSPAATERARKWAPSALLVGIGVTGAPDMVVLPDTADSAPRLRALLDTGLAARVRHNPNRVHLTPREREVLGTYVLGSTVYETAKHHFISESTVRSHFRRVVSRYTNEGRPVNNKSQLLMELIADGWLDDERIAR</sequence>
<protein>
    <submittedName>
        <fullName evidence="2">DNA-binding response regulator</fullName>
    </submittedName>
</protein>
<dbReference type="GO" id="GO:0003677">
    <property type="term" value="F:DNA binding"/>
    <property type="evidence" value="ECO:0007669"/>
    <property type="project" value="UniProtKB-KW"/>
</dbReference>
<dbReference type="Gene3D" id="1.10.10.10">
    <property type="entry name" value="Winged helix-like DNA-binding domain superfamily/Winged helix DNA-binding domain"/>
    <property type="match status" value="1"/>
</dbReference>